<proteinExistence type="predicted"/>
<keyword evidence="1" id="KW-0808">Transferase</keyword>
<organism evidence="1 2">
    <name type="scientific">Hwangdonia seohaensis</name>
    <dbReference type="NCBI Taxonomy" id="1240727"/>
    <lineage>
        <taxon>Bacteria</taxon>
        <taxon>Pseudomonadati</taxon>
        <taxon>Bacteroidota</taxon>
        <taxon>Flavobacteriia</taxon>
        <taxon>Flavobacteriales</taxon>
        <taxon>Flavobacteriaceae</taxon>
        <taxon>Hwangdonia</taxon>
    </lineage>
</organism>
<dbReference type="EMBL" id="JBHTLJ010000005">
    <property type="protein sequence ID" value="MFD1163874.1"/>
    <property type="molecule type" value="Genomic_DNA"/>
</dbReference>
<keyword evidence="2" id="KW-1185">Reference proteome</keyword>
<gene>
    <name evidence="1" type="ORF">ACFQ2E_15700</name>
</gene>
<keyword evidence="1" id="KW-0012">Acyltransferase</keyword>
<dbReference type="Gene3D" id="2.160.10.10">
    <property type="entry name" value="Hexapeptide repeat proteins"/>
    <property type="match status" value="1"/>
</dbReference>
<dbReference type="SUPFAM" id="SSF51161">
    <property type="entry name" value="Trimeric LpxA-like enzymes"/>
    <property type="match status" value="1"/>
</dbReference>
<reference evidence="2" key="1">
    <citation type="journal article" date="2019" name="Int. J. Syst. Evol. Microbiol.">
        <title>The Global Catalogue of Microorganisms (GCM) 10K type strain sequencing project: providing services to taxonomists for standard genome sequencing and annotation.</title>
        <authorList>
            <consortium name="The Broad Institute Genomics Platform"/>
            <consortium name="The Broad Institute Genome Sequencing Center for Infectious Disease"/>
            <person name="Wu L."/>
            <person name="Ma J."/>
        </authorList>
    </citation>
    <scope>NUCLEOTIDE SEQUENCE [LARGE SCALE GENOMIC DNA]</scope>
    <source>
        <strain evidence="2">CCUG 63246</strain>
    </source>
</reference>
<accession>A0ABW3RFX7</accession>
<dbReference type="Proteomes" id="UP001597163">
    <property type="component" value="Unassembled WGS sequence"/>
</dbReference>
<dbReference type="RefSeq" id="WP_311942579.1">
    <property type="nucleotide sequence ID" value="NZ_JAVSCK010000005.1"/>
</dbReference>
<sequence length="246" mass="28075">MDKPLRKLYYWLKFQLSVNWIKTLYFNFKKFPFKVAIKLPVYFYGSVKLTCLKGKIIIDAPIRRAMLGFGQQFELGTRQKSVAELNLSGQLVVKGHVHIGKDNLLYIGLGAYCEFGHMTCLGSDVKLFCTNKIVLGQWARIGYQSQLLDTNFHSMFDTVTKKRLPLSAPIYIGNYNSIANRNSIMPGTKTPDYCVVASNSLLNKDYAYLGHNILLGGVPAKVIKRNFSRDWEGERKGIEDFLIRKK</sequence>
<evidence type="ECO:0000313" key="2">
    <source>
        <dbReference type="Proteomes" id="UP001597163"/>
    </source>
</evidence>
<dbReference type="GO" id="GO:0016746">
    <property type="term" value="F:acyltransferase activity"/>
    <property type="evidence" value="ECO:0007669"/>
    <property type="project" value="UniProtKB-KW"/>
</dbReference>
<protein>
    <submittedName>
        <fullName evidence="1">Acyltransferase</fullName>
    </submittedName>
</protein>
<evidence type="ECO:0000313" key="1">
    <source>
        <dbReference type="EMBL" id="MFD1163874.1"/>
    </source>
</evidence>
<dbReference type="InterPro" id="IPR011004">
    <property type="entry name" value="Trimer_LpxA-like_sf"/>
</dbReference>
<name>A0ABW3RFX7_9FLAO</name>
<comment type="caution">
    <text evidence="1">The sequence shown here is derived from an EMBL/GenBank/DDBJ whole genome shotgun (WGS) entry which is preliminary data.</text>
</comment>